<name>A0ACC2M8I1_PERAE</name>
<organism evidence="1 2">
    <name type="scientific">Persea americana</name>
    <name type="common">Avocado</name>
    <dbReference type="NCBI Taxonomy" id="3435"/>
    <lineage>
        <taxon>Eukaryota</taxon>
        <taxon>Viridiplantae</taxon>
        <taxon>Streptophyta</taxon>
        <taxon>Embryophyta</taxon>
        <taxon>Tracheophyta</taxon>
        <taxon>Spermatophyta</taxon>
        <taxon>Magnoliopsida</taxon>
        <taxon>Magnoliidae</taxon>
        <taxon>Laurales</taxon>
        <taxon>Lauraceae</taxon>
        <taxon>Persea</taxon>
    </lineage>
</organism>
<gene>
    <name evidence="1" type="ORF">MRB53_018703</name>
</gene>
<keyword evidence="2" id="KW-1185">Reference proteome</keyword>
<dbReference type="EMBL" id="CM056813">
    <property type="protein sequence ID" value="KAJ8642009.1"/>
    <property type="molecule type" value="Genomic_DNA"/>
</dbReference>
<dbReference type="Proteomes" id="UP001234297">
    <property type="component" value="Chromosome 5"/>
</dbReference>
<sequence length="82" mass="8735">MVRGGDWAGRGLQASSPFGSSGLAVERGRDKGRGRNLLAVARWTPSSLWGERWGGQGSKHLPRRSSCKAVERGRGEGRGGIC</sequence>
<reference evidence="1 2" key="1">
    <citation type="journal article" date="2022" name="Hortic Res">
        <title>A haplotype resolved chromosomal level avocado genome allows analysis of novel avocado genes.</title>
        <authorList>
            <person name="Nath O."/>
            <person name="Fletcher S.J."/>
            <person name="Hayward A."/>
            <person name="Shaw L.M."/>
            <person name="Masouleh A.K."/>
            <person name="Furtado A."/>
            <person name="Henry R.J."/>
            <person name="Mitter N."/>
        </authorList>
    </citation>
    <scope>NUCLEOTIDE SEQUENCE [LARGE SCALE GENOMIC DNA]</scope>
    <source>
        <strain evidence="2">cv. Hass</strain>
    </source>
</reference>
<proteinExistence type="predicted"/>
<protein>
    <submittedName>
        <fullName evidence="1">Uncharacterized protein</fullName>
    </submittedName>
</protein>
<accession>A0ACC2M8I1</accession>
<comment type="caution">
    <text evidence="1">The sequence shown here is derived from an EMBL/GenBank/DDBJ whole genome shotgun (WGS) entry which is preliminary data.</text>
</comment>
<evidence type="ECO:0000313" key="1">
    <source>
        <dbReference type="EMBL" id="KAJ8642009.1"/>
    </source>
</evidence>
<evidence type="ECO:0000313" key="2">
    <source>
        <dbReference type="Proteomes" id="UP001234297"/>
    </source>
</evidence>